<reference evidence="1 2" key="1">
    <citation type="submission" date="2017-05" db="EMBL/GenBank/DDBJ databases">
        <authorList>
            <person name="Varghese N."/>
            <person name="Submissions S."/>
        </authorList>
    </citation>
    <scope>NUCLEOTIDE SEQUENCE [LARGE SCALE GENOMIC DNA]</scope>
    <source>
        <strain evidence="1 2">DSM 29506</strain>
    </source>
</reference>
<evidence type="ECO:0000313" key="2">
    <source>
        <dbReference type="Proteomes" id="UP000316030"/>
    </source>
</evidence>
<dbReference type="EMBL" id="FXTO01000062">
    <property type="protein sequence ID" value="SMO99851.1"/>
    <property type="molecule type" value="Genomic_DNA"/>
</dbReference>
<accession>A0A521FVV5</accession>
<gene>
    <name evidence="1" type="ORF">SAMN06265173_1622</name>
</gene>
<protein>
    <submittedName>
        <fullName evidence="1">TIGR02646 family protein</fullName>
    </submittedName>
</protein>
<dbReference type="AlphaFoldDB" id="A0A521FVV5"/>
<evidence type="ECO:0000313" key="1">
    <source>
        <dbReference type="EMBL" id="SMO99851.1"/>
    </source>
</evidence>
<dbReference type="RefSeq" id="WP_142495099.1">
    <property type="nucleotide sequence ID" value="NZ_FXTO01000062.1"/>
</dbReference>
<proteinExistence type="predicted"/>
<dbReference type="InterPro" id="IPR008713">
    <property type="entry name" value="Phage_lambda_NinG"/>
</dbReference>
<dbReference type="Proteomes" id="UP000316030">
    <property type="component" value="Unassembled WGS sequence"/>
</dbReference>
<dbReference type="Pfam" id="PF05766">
    <property type="entry name" value="NinG"/>
    <property type="match status" value="1"/>
</dbReference>
<dbReference type="Gene3D" id="1.10.30.50">
    <property type="match status" value="1"/>
</dbReference>
<organism evidence="1 2">
    <name type="scientific">Thalassovita litoralis</name>
    <dbReference type="NCBI Taxonomy" id="1010611"/>
    <lineage>
        <taxon>Bacteria</taxon>
        <taxon>Pseudomonadati</taxon>
        <taxon>Pseudomonadota</taxon>
        <taxon>Alphaproteobacteria</taxon>
        <taxon>Rhodobacterales</taxon>
        <taxon>Roseobacteraceae</taxon>
        <taxon>Thalassovita</taxon>
    </lineage>
</organism>
<sequence length="215" mass="24274">MNPVQYGEACQALVDTFNALECDLKDHNYWGDDAINAIRAEIKDHYIAEQNRRCCYCGREYPTKNKAVWDGEHIIAKSAAPQFMFEPRNLAASCKDCNIAKGEVEVRTNPKRKTFPDQSNHYKIVHPHFDNYHDHIRWYGDVVKPLSAKGAELVNMCKLWRFGVTKAGAEVAPPNTLVDGWIGVMMDPQADALSKEIAIEAYKAYVKTQPQKAAG</sequence>
<keyword evidence="2" id="KW-1185">Reference proteome</keyword>
<dbReference type="OrthoDB" id="9816185at2"/>
<name>A0A521FVV5_9RHOB</name>